<reference evidence="1" key="1">
    <citation type="journal article" date="2014" name="Genome Announc.">
        <title>Draft Genome Sequences of Marine Flavobacterium Nonlabens Strains NR17, NR24, NR27, NR32, NR33, and Ara13.</title>
        <authorList>
            <person name="Nakanishi M."/>
            <person name="Meirelles P."/>
            <person name="Suzuki R."/>
            <person name="Takatani N."/>
            <person name="Mino S."/>
            <person name="Suda W."/>
            <person name="Oshima K."/>
            <person name="Hattori M."/>
            <person name="Ohkuma M."/>
            <person name="Hosokawa M."/>
            <person name="Miyashita K."/>
            <person name="Thompson F.L."/>
            <person name="Niwa A."/>
            <person name="Sawabe T."/>
            <person name="Sawabe T."/>
        </authorList>
    </citation>
    <scope>NUCLEOTIDE SEQUENCE [LARGE SCALE GENOMIC DNA]</scope>
    <source>
        <strain evidence="1">JCM 19294</strain>
    </source>
</reference>
<protein>
    <submittedName>
        <fullName evidence="1">Uncharacterized protein</fullName>
    </submittedName>
</protein>
<proteinExistence type="predicted"/>
<dbReference type="EMBL" id="BBML01000004">
    <property type="protein sequence ID" value="GAK97113.1"/>
    <property type="molecule type" value="Genomic_DNA"/>
</dbReference>
<keyword evidence="2" id="KW-1185">Reference proteome</keyword>
<sequence>MTTSKAEQNVKTNSDLLLFPEDYTGIYKGKLNITTSNGLNSIPMELHLLATQDSLKYDYKIFYGEERSERPYSLLKTNNPNLFELDENNGIILPTAYSENTLFSTYEVAGNLLTSTLIFNEEYIEFLISFSPLESKELAGEAEGFEVSAYPITVMQKARLFKE</sequence>
<dbReference type="Proteomes" id="UP000029221">
    <property type="component" value="Unassembled WGS sequence"/>
</dbReference>
<comment type="caution">
    <text evidence="1">The sequence shown here is derived from an EMBL/GenBank/DDBJ whole genome shotgun (WGS) entry which is preliminary data.</text>
</comment>
<accession>A0A090Q5T0</accession>
<evidence type="ECO:0000313" key="1">
    <source>
        <dbReference type="EMBL" id="GAK97113.1"/>
    </source>
</evidence>
<dbReference type="AlphaFoldDB" id="A0A090Q5T0"/>
<organism evidence="1 2">
    <name type="scientific">Nonlabens tegetincola</name>
    <dbReference type="NCBI Taxonomy" id="323273"/>
    <lineage>
        <taxon>Bacteria</taxon>
        <taxon>Pseudomonadati</taxon>
        <taxon>Bacteroidota</taxon>
        <taxon>Flavobacteriia</taxon>
        <taxon>Flavobacteriales</taxon>
        <taxon>Flavobacteriaceae</taxon>
        <taxon>Nonlabens</taxon>
    </lineage>
</organism>
<evidence type="ECO:0000313" key="2">
    <source>
        <dbReference type="Proteomes" id="UP000029221"/>
    </source>
</evidence>
<gene>
    <name evidence="1" type="ORF">JCM19294_619</name>
</gene>
<dbReference type="eggNOG" id="ENOG5033A1E">
    <property type="taxonomic scope" value="Bacteria"/>
</dbReference>
<name>A0A090Q5T0_9FLAO</name>